<evidence type="ECO:0000313" key="3">
    <source>
        <dbReference type="EMBL" id="CAD8169423.1"/>
    </source>
</evidence>
<keyword evidence="4" id="KW-1185">Reference proteome</keyword>
<evidence type="ECO:0000256" key="1">
    <source>
        <dbReference type="SAM" id="Coils"/>
    </source>
</evidence>
<dbReference type="OrthoDB" id="299634at2759"/>
<dbReference type="AlphaFoldDB" id="A0A8S1UZ29"/>
<gene>
    <name evidence="3" type="ORF">PPENT_87.1.T0510041</name>
</gene>
<evidence type="ECO:0008006" key="5">
    <source>
        <dbReference type="Google" id="ProtNLM"/>
    </source>
</evidence>
<organism evidence="3 4">
    <name type="scientific">Paramecium pentaurelia</name>
    <dbReference type="NCBI Taxonomy" id="43138"/>
    <lineage>
        <taxon>Eukaryota</taxon>
        <taxon>Sar</taxon>
        <taxon>Alveolata</taxon>
        <taxon>Ciliophora</taxon>
        <taxon>Intramacronucleata</taxon>
        <taxon>Oligohymenophorea</taxon>
        <taxon>Peniculida</taxon>
        <taxon>Parameciidae</taxon>
        <taxon>Paramecium</taxon>
    </lineage>
</organism>
<dbReference type="PANTHER" id="PTHR35381:SF1">
    <property type="entry name" value="EF-HAND DOMAIN-CONTAINING PROTEIN"/>
    <property type="match status" value="1"/>
</dbReference>
<feature type="coiled-coil region" evidence="1">
    <location>
        <begin position="163"/>
        <end position="190"/>
    </location>
</feature>
<comment type="caution">
    <text evidence="3">The sequence shown here is derived from an EMBL/GenBank/DDBJ whole genome shotgun (WGS) entry which is preliminary data.</text>
</comment>
<proteinExistence type="predicted"/>
<feature type="compositionally biased region" description="Basic and acidic residues" evidence="2">
    <location>
        <begin position="324"/>
        <end position="336"/>
    </location>
</feature>
<feature type="region of interest" description="Disordered" evidence="2">
    <location>
        <begin position="80"/>
        <end position="119"/>
    </location>
</feature>
<sequence length="676" mass="79387">MSHSSMEQRNGQLLVMTIQIDDKRSGRIDVFEGDDPEILARDFCIKYNLNQRVAPLLIDNIQKQIQIAQKERMNMVQYLSQKKQNHRPTEQSSEIQSQQQGSSPIIAQSQQSPMKQESISQTVYDRLYQDAHNKKLKRQLQLSENKSSSQIMKSQESEVNYGLILYQKGIQKKEEKLQKAESARKDLQKSQLVECTHKPQINTLSSKIAQRSPKPVGEHLNELAKIIQEKRENAQNYKLEMEQQSCSFHPQINRVSSSIVDEKKKQSQIAIPHYESLYQDMDVKQQKLNELDRNYFAQKHTFHPKIDQISEQLVQGLSFEERRQKYRNKSKERNSSADESNMFRPRTGRPPEQRPENLFDNLYKDAQLLAQKRATIQSVSKEKMMTQSKVRASQKSEFLTQQAIINSLSNIFDQIDNDNDGEIDAIRINLGNLNQTVIQILQPLISEMEEGKHVLTKSEFVESAMRLVYTLSNKEKHDLLKKPNSKKSNIPTYTFHVHQSIKDHKKILYQKIDECQHCFIYLRLFNYIQYNFPISFLIILLKLSINQQNLTQYQNTTKVNYFFNQQKQQSIIQFYKQTYQFIVIKKYPIVDYINKYFNQNFQSDMNSLKIENNKFMKRAIQRKSQREINLTPTIILSDKDIEIDDFDSPTSLNLQIPIFSPTKMIFSLPKSDRTIK</sequence>
<feature type="compositionally biased region" description="Low complexity" evidence="2">
    <location>
        <begin position="91"/>
        <end position="112"/>
    </location>
</feature>
<evidence type="ECO:0000256" key="2">
    <source>
        <dbReference type="SAM" id="MobiDB-lite"/>
    </source>
</evidence>
<feature type="coiled-coil region" evidence="1">
    <location>
        <begin position="220"/>
        <end position="247"/>
    </location>
</feature>
<keyword evidence="1" id="KW-0175">Coiled coil</keyword>
<feature type="region of interest" description="Disordered" evidence="2">
    <location>
        <begin position="324"/>
        <end position="357"/>
    </location>
</feature>
<reference evidence="3" key="1">
    <citation type="submission" date="2021-01" db="EMBL/GenBank/DDBJ databases">
        <authorList>
            <consortium name="Genoscope - CEA"/>
            <person name="William W."/>
        </authorList>
    </citation>
    <scope>NUCLEOTIDE SEQUENCE</scope>
</reference>
<evidence type="ECO:0000313" key="4">
    <source>
        <dbReference type="Proteomes" id="UP000689195"/>
    </source>
</evidence>
<dbReference type="EMBL" id="CAJJDO010000051">
    <property type="protein sequence ID" value="CAD8169423.1"/>
    <property type="molecule type" value="Genomic_DNA"/>
</dbReference>
<name>A0A8S1UZ29_9CILI</name>
<dbReference type="Proteomes" id="UP000689195">
    <property type="component" value="Unassembled WGS sequence"/>
</dbReference>
<dbReference type="PANTHER" id="PTHR35381">
    <property type="entry name" value="EF-HAND DOMAIN-CONTAINING PROTEIN"/>
    <property type="match status" value="1"/>
</dbReference>
<protein>
    <recommendedName>
        <fullName evidence="5">EF-hand domain-containing protein</fullName>
    </recommendedName>
</protein>
<accession>A0A8S1UZ29</accession>